<evidence type="ECO:0000313" key="4">
    <source>
        <dbReference type="Proteomes" id="UP000030765"/>
    </source>
</evidence>
<dbReference type="VEuPathDB" id="VectorBase:ASIC020682"/>
<dbReference type="EMBL" id="ATLV01025550">
    <property type="status" value="NOT_ANNOTATED_CDS"/>
    <property type="molecule type" value="Genomic_DNA"/>
</dbReference>
<dbReference type="EnsemblMetazoa" id="ASIC020682-RA">
    <property type="protein sequence ID" value="ASIC020682-PA"/>
    <property type="gene ID" value="ASIC020682"/>
</dbReference>
<gene>
    <name evidence="2" type="ORF">ZHAS_00020682</name>
</gene>
<evidence type="ECO:0000313" key="2">
    <source>
        <dbReference type="EMBL" id="KFB52434.1"/>
    </source>
</evidence>
<accession>A0A084WQE0</accession>
<feature type="region of interest" description="Disordered" evidence="1">
    <location>
        <begin position="65"/>
        <end position="84"/>
    </location>
</feature>
<dbReference type="AlphaFoldDB" id="A0A084WQE0"/>
<evidence type="ECO:0000313" key="3">
    <source>
        <dbReference type="EnsemblMetazoa" id="ASIC020682-PA"/>
    </source>
</evidence>
<reference evidence="3" key="2">
    <citation type="submission" date="2020-05" db="UniProtKB">
        <authorList>
            <consortium name="EnsemblMetazoa"/>
        </authorList>
    </citation>
    <scope>IDENTIFICATION</scope>
</reference>
<name>A0A084WQE0_ANOSI</name>
<dbReference type="Proteomes" id="UP000030765">
    <property type="component" value="Unassembled WGS sequence"/>
</dbReference>
<proteinExistence type="predicted"/>
<protein>
    <submittedName>
        <fullName evidence="2 3">Putative type II PKS ketosynthase alpha subunit</fullName>
    </submittedName>
</protein>
<reference evidence="2 4" key="1">
    <citation type="journal article" date="2014" name="BMC Genomics">
        <title>Genome sequence of Anopheles sinensis provides insight into genetics basis of mosquito competence for malaria parasites.</title>
        <authorList>
            <person name="Zhou D."/>
            <person name="Zhang D."/>
            <person name="Ding G."/>
            <person name="Shi L."/>
            <person name="Hou Q."/>
            <person name="Ye Y."/>
            <person name="Xu Y."/>
            <person name="Zhou H."/>
            <person name="Xiong C."/>
            <person name="Li S."/>
            <person name="Yu J."/>
            <person name="Hong S."/>
            <person name="Yu X."/>
            <person name="Zou P."/>
            <person name="Chen C."/>
            <person name="Chang X."/>
            <person name="Wang W."/>
            <person name="Lv Y."/>
            <person name="Sun Y."/>
            <person name="Ma L."/>
            <person name="Shen B."/>
            <person name="Zhu C."/>
        </authorList>
    </citation>
    <scope>NUCLEOTIDE SEQUENCE [LARGE SCALE GENOMIC DNA]</scope>
</reference>
<keyword evidence="4" id="KW-1185">Reference proteome</keyword>
<organism evidence="2">
    <name type="scientific">Anopheles sinensis</name>
    <name type="common">Mosquito</name>
    <dbReference type="NCBI Taxonomy" id="74873"/>
    <lineage>
        <taxon>Eukaryota</taxon>
        <taxon>Metazoa</taxon>
        <taxon>Ecdysozoa</taxon>
        <taxon>Arthropoda</taxon>
        <taxon>Hexapoda</taxon>
        <taxon>Insecta</taxon>
        <taxon>Pterygota</taxon>
        <taxon>Neoptera</taxon>
        <taxon>Endopterygota</taxon>
        <taxon>Diptera</taxon>
        <taxon>Nematocera</taxon>
        <taxon>Culicoidea</taxon>
        <taxon>Culicidae</taxon>
        <taxon>Anophelinae</taxon>
        <taxon>Anopheles</taxon>
    </lineage>
</organism>
<evidence type="ECO:0000256" key="1">
    <source>
        <dbReference type="SAM" id="MobiDB-lite"/>
    </source>
</evidence>
<dbReference type="EMBL" id="KE525394">
    <property type="protein sequence ID" value="KFB52434.1"/>
    <property type="molecule type" value="Genomic_DNA"/>
</dbReference>
<sequence length="161" mass="18435">MGDGEKEGPEERRAVSEVLLREEHRGWEVRKRQTDWTDPLGSFQKRNGKMQNKEIGETVRMKVDRNPLSPPALQWNDEMRLGNGRPSRTEAAALISFSSCRRRELLLVPRSASTPFSGVPESAWLSCRVVLCAVRPRAGSFPLRWPRRLQVPAFAFHRTAR</sequence>